<dbReference type="GO" id="GO:0030246">
    <property type="term" value="F:carbohydrate binding"/>
    <property type="evidence" value="ECO:0007669"/>
    <property type="project" value="UniProtKB-KW"/>
</dbReference>
<feature type="transmembrane region" description="Helical" evidence="14">
    <location>
        <begin position="362"/>
        <end position="385"/>
    </location>
</feature>
<evidence type="ECO:0000256" key="6">
    <source>
        <dbReference type="ARBA" id="ARBA00022889"/>
    </source>
</evidence>
<dbReference type="InterPro" id="IPR003598">
    <property type="entry name" value="Ig_sub2"/>
</dbReference>
<dbReference type="InterPro" id="IPR013106">
    <property type="entry name" value="Ig_V-set"/>
</dbReference>
<keyword evidence="8 14" id="KW-0472">Membrane</keyword>
<evidence type="ECO:0000313" key="18">
    <source>
        <dbReference type="Proteomes" id="UP000233180"/>
    </source>
</evidence>
<dbReference type="GeneTree" id="ENSGT01150000286907"/>
<dbReference type="GO" id="GO:0033691">
    <property type="term" value="F:sialic acid binding"/>
    <property type="evidence" value="ECO:0007669"/>
    <property type="project" value="TreeGrafter"/>
</dbReference>
<evidence type="ECO:0000256" key="9">
    <source>
        <dbReference type="ARBA" id="ARBA00023157"/>
    </source>
</evidence>
<reference evidence="17" key="2">
    <citation type="submission" date="2025-08" db="UniProtKB">
        <authorList>
            <consortium name="Ensembl"/>
        </authorList>
    </citation>
    <scope>IDENTIFICATION</scope>
</reference>
<dbReference type="Pfam" id="PF13927">
    <property type="entry name" value="Ig_3"/>
    <property type="match status" value="1"/>
</dbReference>
<evidence type="ECO:0000256" key="10">
    <source>
        <dbReference type="ARBA" id="ARBA00023180"/>
    </source>
</evidence>
<dbReference type="OMA" id="RMPPMIS"/>
<dbReference type="Pfam" id="PF07686">
    <property type="entry name" value="V-set"/>
    <property type="match status" value="1"/>
</dbReference>
<gene>
    <name evidence="17" type="primary">SIGLEC8</name>
</gene>
<keyword evidence="10" id="KW-0325">Glycoprotein</keyword>
<protein>
    <submittedName>
        <fullName evidence="17">Sialic acid binding Ig like lectin 8</fullName>
    </submittedName>
</protein>
<keyword evidence="9" id="KW-1015">Disulfide bond</keyword>
<dbReference type="InterPro" id="IPR013783">
    <property type="entry name" value="Ig-like_fold"/>
</dbReference>
<dbReference type="InterPro" id="IPR036179">
    <property type="entry name" value="Ig-like_dom_sf"/>
</dbReference>
<dbReference type="FunFam" id="2.60.40.10:FF:000912">
    <property type="entry name" value="Myeloid cell surface antigen CD33"/>
    <property type="match status" value="1"/>
</dbReference>
<keyword evidence="18" id="KW-1185">Reference proteome</keyword>
<dbReference type="PROSITE" id="PS50835">
    <property type="entry name" value="IG_LIKE"/>
    <property type="match status" value="2"/>
</dbReference>
<dbReference type="PANTHER" id="PTHR12035">
    <property type="entry name" value="SIALIC ACID BINDING IMMUNOGLOBULIN-LIKE LECTIN"/>
    <property type="match status" value="1"/>
</dbReference>
<dbReference type="SUPFAM" id="SSF48726">
    <property type="entry name" value="Immunoglobulin"/>
    <property type="match status" value="3"/>
</dbReference>
<accession>A0A2K6M853</accession>
<feature type="domain" description="Ig-like" evidence="16">
    <location>
        <begin position="158"/>
        <end position="241"/>
    </location>
</feature>
<dbReference type="InterPro" id="IPR051036">
    <property type="entry name" value="SIGLEC"/>
</dbReference>
<evidence type="ECO:0000256" key="4">
    <source>
        <dbReference type="ARBA" id="ARBA00022734"/>
    </source>
</evidence>
<evidence type="ECO:0000256" key="13">
    <source>
        <dbReference type="SAM" id="MobiDB-lite"/>
    </source>
</evidence>
<evidence type="ECO:0000256" key="3">
    <source>
        <dbReference type="ARBA" id="ARBA00022729"/>
    </source>
</evidence>
<evidence type="ECO:0000256" key="14">
    <source>
        <dbReference type="SAM" id="Phobius"/>
    </source>
</evidence>
<dbReference type="InterPro" id="IPR003599">
    <property type="entry name" value="Ig_sub"/>
</dbReference>
<comment type="subcellular location">
    <subcellularLocation>
        <location evidence="1">Membrane</location>
        <topology evidence="1">Single-pass type I membrane protein</topology>
    </subcellularLocation>
</comment>
<organism evidence="17 18">
    <name type="scientific">Rhinopithecus bieti</name>
    <name type="common">Black snub-nosed monkey</name>
    <name type="synonym">Pygathrix bieti</name>
    <dbReference type="NCBI Taxonomy" id="61621"/>
    <lineage>
        <taxon>Eukaryota</taxon>
        <taxon>Metazoa</taxon>
        <taxon>Chordata</taxon>
        <taxon>Craniata</taxon>
        <taxon>Vertebrata</taxon>
        <taxon>Euteleostomi</taxon>
        <taxon>Mammalia</taxon>
        <taxon>Eutheria</taxon>
        <taxon>Euarchontoglires</taxon>
        <taxon>Primates</taxon>
        <taxon>Haplorrhini</taxon>
        <taxon>Catarrhini</taxon>
        <taxon>Cercopithecidae</taxon>
        <taxon>Colobinae</taxon>
        <taxon>Rhinopithecus</taxon>
    </lineage>
</organism>
<dbReference type="Proteomes" id="UP000233180">
    <property type="component" value="Unassembled WGS sequence"/>
</dbReference>
<dbReference type="SMART" id="SM00409">
    <property type="entry name" value="IG"/>
    <property type="match status" value="3"/>
</dbReference>
<evidence type="ECO:0000256" key="7">
    <source>
        <dbReference type="ARBA" id="ARBA00022989"/>
    </source>
</evidence>
<evidence type="ECO:0000256" key="5">
    <source>
        <dbReference type="ARBA" id="ARBA00022737"/>
    </source>
</evidence>
<dbReference type="InterPro" id="IPR007110">
    <property type="entry name" value="Ig-like_dom"/>
</dbReference>
<dbReference type="PANTHER" id="PTHR12035:SF106">
    <property type="entry name" value="SIALIC ACID-BINDING IG-LIKE LECTIN 8"/>
    <property type="match status" value="1"/>
</dbReference>
<dbReference type="GO" id="GO:0005886">
    <property type="term" value="C:plasma membrane"/>
    <property type="evidence" value="ECO:0007669"/>
    <property type="project" value="TreeGrafter"/>
</dbReference>
<sequence length="500" mass="54818">MLLLLLLLLPLLWGRERVEGDRKYGDGYLLQVQELVTVQEGLCVHVPCSFSYPQDDWTYSDPVHGYWFRAGDRPYQDAPVATNNPDTEVRAETQGRFQLLGDRWSNDCSLSINDARKKDRGSYFFRLERGRMKWSYTSHLNYKAKQLSVLVTALTQRPNILIQGTLESGHPRNLTCSVPWACEQRMPPMISWIGTSVSSLGPTTARFSVLTLIPKPQDHGTSLTCQVTLPGTGVTMTRTVQLHVSYPPRNLTVTVFQGDDTASTALGNGSSLSVLEGQSLRLVCAVDSNPPARLSWTRGSLTLCPSQPWNPGLLELLRVHVKDEGEFTCQAQNPLGSQHISLSLSLQNEVTGTARPVSEVTLAAVGGAGATTLAFLSFCIIFIIVRSCRKKSARPAAGVGDRGMEGAKAVRGSASQGPLTESRTEGSPPKKPPPAVAHSSGEEGELHYATLSFHKVKRQDPQGQEATDSEYSEIKIHKETAETRACLRNHNPSSKEVRGR</sequence>
<keyword evidence="4" id="KW-0430">Lectin</keyword>
<evidence type="ECO:0000256" key="15">
    <source>
        <dbReference type="SAM" id="SignalP"/>
    </source>
</evidence>
<dbReference type="Gene3D" id="2.60.40.10">
    <property type="entry name" value="Immunoglobulins"/>
    <property type="match status" value="3"/>
</dbReference>
<feature type="domain" description="Ig-like" evidence="16">
    <location>
        <begin position="248"/>
        <end position="345"/>
    </location>
</feature>
<evidence type="ECO:0000256" key="2">
    <source>
        <dbReference type="ARBA" id="ARBA00022692"/>
    </source>
</evidence>
<keyword evidence="11" id="KW-0393">Immunoglobulin domain</keyword>
<feature type="region of interest" description="Disordered" evidence="13">
    <location>
        <begin position="394"/>
        <end position="473"/>
    </location>
</feature>
<evidence type="ECO:0000256" key="1">
    <source>
        <dbReference type="ARBA" id="ARBA00004479"/>
    </source>
</evidence>
<keyword evidence="6" id="KW-0130">Cell adhesion</keyword>
<reference evidence="17" key="3">
    <citation type="submission" date="2025-09" db="UniProtKB">
        <authorList>
            <consortium name="Ensembl"/>
        </authorList>
    </citation>
    <scope>IDENTIFICATION</scope>
</reference>
<evidence type="ECO:0000256" key="12">
    <source>
        <dbReference type="ARBA" id="ARBA00038361"/>
    </source>
</evidence>
<comment type="similarity">
    <text evidence="12">Belongs to the immunoglobulin superfamily. SIGLEC (sialic acid binding Ig-like lectin) family.</text>
</comment>
<dbReference type="GO" id="GO:0007155">
    <property type="term" value="P:cell adhesion"/>
    <property type="evidence" value="ECO:0007669"/>
    <property type="project" value="UniProtKB-KW"/>
</dbReference>
<evidence type="ECO:0000313" key="17">
    <source>
        <dbReference type="Ensembl" id="ENSRBIP00000031930.1"/>
    </source>
</evidence>
<dbReference type="FunFam" id="2.60.40.10:FF:000829">
    <property type="entry name" value="Sialic acid-binding Ig-like lectin 8"/>
    <property type="match status" value="1"/>
</dbReference>
<evidence type="ECO:0000256" key="8">
    <source>
        <dbReference type="ARBA" id="ARBA00023136"/>
    </source>
</evidence>
<evidence type="ECO:0000259" key="16">
    <source>
        <dbReference type="PROSITE" id="PS50835"/>
    </source>
</evidence>
<dbReference type="AlphaFoldDB" id="A0A2K6M853"/>
<reference evidence="17 18" key="1">
    <citation type="submission" date="2016-06" db="EMBL/GenBank/DDBJ databases">
        <title>Genome of Rhinopithecus bieti.</title>
        <authorList>
            <person name="Wu"/>
            <person name="C.-I. and Zhang"/>
            <person name="Y."/>
        </authorList>
    </citation>
    <scope>NUCLEOTIDE SEQUENCE</scope>
</reference>
<keyword evidence="2 14" id="KW-0812">Transmembrane</keyword>
<evidence type="ECO:0000256" key="11">
    <source>
        <dbReference type="ARBA" id="ARBA00023319"/>
    </source>
</evidence>
<dbReference type="SMART" id="SM00408">
    <property type="entry name" value="IGc2"/>
    <property type="match status" value="1"/>
</dbReference>
<dbReference type="FunFam" id="2.60.40.10:FF:001240">
    <property type="entry name" value="Sialic acid binding Ig-like lectin E"/>
    <property type="match status" value="1"/>
</dbReference>
<name>A0A2K6M853_RHIBE</name>
<keyword evidence="7 14" id="KW-1133">Transmembrane helix</keyword>
<dbReference type="STRING" id="61621.ENSRBIP00000031930"/>
<feature type="signal peptide" evidence="15">
    <location>
        <begin position="1"/>
        <end position="20"/>
    </location>
</feature>
<dbReference type="Ensembl" id="ENSRBIT00000055899.1">
    <property type="protein sequence ID" value="ENSRBIP00000031930.1"/>
    <property type="gene ID" value="ENSRBIG00000039768.1"/>
</dbReference>
<keyword evidence="3 15" id="KW-0732">Signal</keyword>
<feature type="chain" id="PRO_5014394401" evidence="15">
    <location>
        <begin position="21"/>
        <end position="500"/>
    </location>
</feature>
<proteinExistence type="inferred from homology"/>
<keyword evidence="5" id="KW-0677">Repeat</keyword>